<dbReference type="Gene3D" id="3.90.1410.10">
    <property type="entry name" value="set domain protein methyltransferase, domain 1"/>
    <property type="match status" value="1"/>
</dbReference>
<reference evidence="2" key="2">
    <citation type="submission" date="2023-01" db="EMBL/GenBank/DDBJ databases">
        <authorList>
            <person name="Petersen C."/>
        </authorList>
    </citation>
    <scope>NUCLEOTIDE SEQUENCE</scope>
    <source>
        <strain evidence="2">IBT 17514</strain>
    </source>
</reference>
<dbReference type="GO" id="GO:0005634">
    <property type="term" value="C:nucleus"/>
    <property type="evidence" value="ECO:0007669"/>
    <property type="project" value="TreeGrafter"/>
</dbReference>
<organism evidence="2 3">
    <name type="scientific">Penicillium malachiteum</name>
    <dbReference type="NCBI Taxonomy" id="1324776"/>
    <lineage>
        <taxon>Eukaryota</taxon>
        <taxon>Fungi</taxon>
        <taxon>Dikarya</taxon>
        <taxon>Ascomycota</taxon>
        <taxon>Pezizomycotina</taxon>
        <taxon>Eurotiomycetes</taxon>
        <taxon>Eurotiomycetidae</taxon>
        <taxon>Eurotiales</taxon>
        <taxon>Aspergillaceae</taxon>
        <taxon>Penicillium</taxon>
    </lineage>
</organism>
<dbReference type="InterPro" id="IPR046341">
    <property type="entry name" value="SET_dom_sf"/>
</dbReference>
<dbReference type="PANTHER" id="PTHR13271:SF76">
    <property type="entry name" value="SET DOMAIN-CONTAINING PROTEIN 8"/>
    <property type="match status" value="1"/>
</dbReference>
<evidence type="ECO:0000313" key="3">
    <source>
        <dbReference type="Proteomes" id="UP001215712"/>
    </source>
</evidence>
<dbReference type="InterPro" id="IPR050600">
    <property type="entry name" value="SETD3_SETD6_MTase"/>
</dbReference>
<dbReference type="Proteomes" id="UP001215712">
    <property type="component" value="Unassembled WGS sequence"/>
</dbReference>
<reference evidence="2" key="1">
    <citation type="journal article" date="2023" name="IMA Fungus">
        <title>Comparative genomic study of the Penicillium genus elucidates a diverse pangenome and 15 lateral gene transfer events.</title>
        <authorList>
            <person name="Petersen C."/>
            <person name="Sorensen T."/>
            <person name="Nielsen M.R."/>
            <person name="Sondergaard T.E."/>
            <person name="Sorensen J.L."/>
            <person name="Fitzpatrick D.A."/>
            <person name="Frisvad J.C."/>
            <person name="Nielsen K.L."/>
        </authorList>
    </citation>
    <scope>NUCLEOTIDE SEQUENCE</scope>
    <source>
        <strain evidence="2">IBT 17514</strain>
    </source>
</reference>
<dbReference type="InterPro" id="IPR001214">
    <property type="entry name" value="SET_dom"/>
</dbReference>
<dbReference type="SUPFAM" id="SSF82199">
    <property type="entry name" value="SET domain"/>
    <property type="match status" value="1"/>
</dbReference>
<evidence type="ECO:0000259" key="1">
    <source>
        <dbReference type="PROSITE" id="PS50280"/>
    </source>
</evidence>
<sequence>MKRQYLPSDTLPAWLLLNGITMRGVAVQKLNSDSGTDKGNAVVATADKQDLRESDVLLHVPRDLVLSLEAVQNYAKSDQDLREVLEAVGYFGRTMRGAIMVFLLLQITHNSLQGSRKIGVSNPWTEYIKFLPSSFSLPTSWTEEERGLLRGTSLQAAVEAKLNVLEKEFAFFRQSTEQIVWCHQCWWNESSDGLTFDDWKYVDAAYRSRMLDLPGSGHSMVPCIDMVNHVAGPTVKALYDADSEGNAVLRLRGFKTLKKGEEVTISYGDTKAASEMIFSYGFLDSNIGGTTQLTLDIEFPEDDPLGMAKKIICQDTPGIRILAFHDPAQPNTLSWTGFGDVNWDSPLIWWSSVNEEDGLAIGVAQTTDGSKQLEAKWKDVKVESAHQLIELIAAEPLVEVFQLRAVVLVLARLETQLAVILETDEVLKSVQADSALLAGICRPEIYELISRLRGFEAALLQQAVEQLMQQQTELMKSEKVAAYLAAQSQAEEAEDFS</sequence>
<proteinExistence type="predicted"/>
<dbReference type="EMBL" id="JAQJAN010000008">
    <property type="protein sequence ID" value="KAJ5724612.1"/>
    <property type="molecule type" value="Genomic_DNA"/>
</dbReference>
<protein>
    <recommendedName>
        <fullName evidence="1">SET domain-containing protein</fullName>
    </recommendedName>
</protein>
<dbReference type="CDD" id="cd10527">
    <property type="entry name" value="SET_LSMT"/>
    <property type="match status" value="1"/>
</dbReference>
<name>A0AAD6HKD6_9EURO</name>
<accession>A0AAD6HKD6</accession>
<comment type="caution">
    <text evidence="2">The sequence shown here is derived from an EMBL/GenBank/DDBJ whole genome shotgun (WGS) entry which is preliminary data.</text>
</comment>
<feature type="domain" description="SET" evidence="1">
    <location>
        <begin position="25"/>
        <end position="268"/>
    </location>
</feature>
<gene>
    <name evidence="2" type="ORF">N7493_006340</name>
</gene>
<keyword evidence="3" id="KW-1185">Reference proteome</keyword>
<evidence type="ECO:0000313" key="2">
    <source>
        <dbReference type="EMBL" id="KAJ5724612.1"/>
    </source>
</evidence>
<dbReference type="GO" id="GO:0016279">
    <property type="term" value="F:protein-lysine N-methyltransferase activity"/>
    <property type="evidence" value="ECO:0007669"/>
    <property type="project" value="TreeGrafter"/>
</dbReference>
<dbReference type="PANTHER" id="PTHR13271">
    <property type="entry name" value="UNCHARACTERIZED PUTATIVE METHYLTRANSFERASE"/>
    <property type="match status" value="1"/>
</dbReference>
<dbReference type="PROSITE" id="PS50280">
    <property type="entry name" value="SET"/>
    <property type="match status" value="1"/>
</dbReference>
<dbReference type="AlphaFoldDB" id="A0AAD6HKD6"/>